<dbReference type="SUPFAM" id="SSF57850">
    <property type="entry name" value="RING/U-box"/>
    <property type="match status" value="1"/>
</dbReference>
<evidence type="ECO:0000256" key="14">
    <source>
        <dbReference type="ARBA" id="ARBA00022843"/>
    </source>
</evidence>
<dbReference type="InterPro" id="IPR013083">
    <property type="entry name" value="Znf_RING/FYVE/PHD"/>
</dbReference>
<dbReference type="VEuPathDB" id="VectorBase:SCAU007613"/>
<dbReference type="GO" id="GO:0005634">
    <property type="term" value="C:nucleus"/>
    <property type="evidence" value="ECO:0007669"/>
    <property type="project" value="UniProtKB-SubCell"/>
</dbReference>
<dbReference type="KEGG" id="scac:106089205"/>
<dbReference type="InterPro" id="IPR014857">
    <property type="entry name" value="Nse1_RING_C4HC3-type"/>
</dbReference>
<evidence type="ECO:0000256" key="6">
    <source>
        <dbReference type="ARBA" id="ARBA00019422"/>
    </source>
</evidence>
<dbReference type="Pfam" id="PF08746">
    <property type="entry name" value="zf-RING-like"/>
    <property type="match status" value="1"/>
</dbReference>
<dbReference type="AlphaFoldDB" id="A0A1I8PFM2"/>
<keyword evidence="15 19" id="KW-0233">DNA recombination</keyword>
<comment type="similarity">
    <text evidence="4 19">Belongs to the NSE1 family.</text>
</comment>
<sequence>MDKVKKQLLQAAINHGSIRKDVLRELLANLCDAYDVREPESATALNSFIAEIDASIRTYDQTLQIIKHPLNGEEYLVFALLIVNQACKFQPQYTDTERNYFYKLLETLVSSDDYGIEWMDIYRVANLIPANVQRPLSKQRIQDLETIWMSQGYFLEKDEKIYLGPRSMLEYGNYLKKNFPEYIKDCILCNKIVYWDVKCSECDVKLHRQCIRKYLTKKSTCPGCKRTWNTRLSLSQPPN</sequence>
<proteinExistence type="inferred from homology"/>
<keyword evidence="12 19" id="KW-0833">Ubl conjugation pathway</keyword>
<keyword evidence="13 19" id="KW-0862">Zinc</keyword>
<feature type="domain" description="RING-type" evidence="21">
    <location>
        <begin position="186"/>
        <end position="225"/>
    </location>
</feature>
<dbReference type="EnsemblMetazoa" id="SCAU007613-RA">
    <property type="protein sequence ID" value="SCAU007613-PA"/>
    <property type="gene ID" value="SCAU007613"/>
</dbReference>
<dbReference type="Gene3D" id="1.10.10.10">
    <property type="entry name" value="Winged helix-like DNA-binding domain superfamily/Winged helix DNA-binding domain"/>
    <property type="match status" value="1"/>
</dbReference>
<dbReference type="PANTHER" id="PTHR20973">
    <property type="entry name" value="NON-SMC ELEMENT 1-RELATED"/>
    <property type="match status" value="1"/>
</dbReference>
<dbReference type="InterPro" id="IPR011513">
    <property type="entry name" value="Nse1"/>
</dbReference>
<keyword evidence="16 19" id="KW-0234">DNA repair</keyword>
<evidence type="ECO:0000256" key="8">
    <source>
        <dbReference type="ARBA" id="ARBA00022679"/>
    </source>
</evidence>
<dbReference type="GO" id="GO:0008270">
    <property type="term" value="F:zinc ion binding"/>
    <property type="evidence" value="ECO:0007669"/>
    <property type="project" value="UniProtKB-KW"/>
</dbReference>
<dbReference type="GO" id="GO:0030915">
    <property type="term" value="C:Smc5-Smc6 complex"/>
    <property type="evidence" value="ECO:0007669"/>
    <property type="project" value="UniProtKB-UniRule"/>
</dbReference>
<dbReference type="GO" id="GO:0000724">
    <property type="term" value="P:double-strand break repair via homologous recombination"/>
    <property type="evidence" value="ECO:0007669"/>
    <property type="project" value="TreeGrafter"/>
</dbReference>
<comment type="catalytic activity">
    <reaction evidence="1 19">
        <text>S-ubiquitinyl-[E2 ubiquitin-conjugating enzyme]-L-cysteine + [acceptor protein]-L-lysine = [E2 ubiquitin-conjugating enzyme]-L-cysteine + N(6)-ubiquitinyl-[acceptor protein]-L-lysine.</text>
        <dbReference type="EC" id="2.3.2.27"/>
    </reaction>
</comment>
<evidence type="ECO:0000256" key="1">
    <source>
        <dbReference type="ARBA" id="ARBA00000900"/>
    </source>
</evidence>
<evidence type="ECO:0000313" key="23">
    <source>
        <dbReference type="Proteomes" id="UP000095300"/>
    </source>
</evidence>
<dbReference type="PANTHER" id="PTHR20973:SF0">
    <property type="entry name" value="NON-STRUCTURAL MAINTENANCE OF CHROMOSOMES ELEMENT 1 HOMOLOG"/>
    <property type="match status" value="1"/>
</dbReference>
<evidence type="ECO:0000256" key="10">
    <source>
        <dbReference type="ARBA" id="ARBA00022763"/>
    </source>
</evidence>
<dbReference type="Gene3D" id="3.30.40.10">
    <property type="entry name" value="Zinc/RING finger domain, C3HC4 (zinc finger)"/>
    <property type="match status" value="1"/>
</dbReference>
<evidence type="ECO:0000256" key="19">
    <source>
        <dbReference type="RuleBase" id="RU368018"/>
    </source>
</evidence>
<evidence type="ECO:0000256" key="9">
    <source>
        <dbReference type="ARBA" id="ARBA00022723"/>
    </source>
</evidence>
<accession>A0A1I8PFM2</accession>
<evidence type="ECO:0000256" key="4">
    <source>
        <dbReference type="ARBA" id="ARBA00010258"/>
    </source>
</evidence>
<keyword evidence="17 19" id="KW-0539">Nucleus</keyword>
<evidence type="ECO:0000256" key="18">
    <source>
        <dbReference type="PROSITE-ProRule" id="PRU00175"/>
    </source>
</evidence>
<dbReference type="Proteomes" id="UP000095300">
    <property type="component" value="Unassembled WGS sequence"/>
</dbReference>
<comment type="subcellular location">
    <subcellularLocation>
        <location evidence="3">Chromosome</location>
    </subcellularLocation>
    <subcellularLocation>
        <location evidence="2 19">Nucleus</location>
    </subcellularLocation>
</comment>
<evidence type="ECO:0000256" key="5">
    <source>
        <dbReference type="ARBA" id="ARBA00012483"/>
    </source>
</evidence>
<dbReference type="PROSITE" id="PS50089">
    <property type="entry name" value="ZF_RING_2"/>
    <property type="match status" value="1"/>
</dbReference>
<evidence type="ECO:0000256" key="16">
    <source>
        <dbReference type="ARBA" id="ARBA00023204"/>
    </source>
</evidence>
<keyword evidence="9 19" id="KW-0479">Metal-binding</keyword>
<evidence type="ECO:0000256" key="17">
    <source>
        <dbReference type="ARBA" id="ARBA00023242"/>
    </source>
</evidence>
<organism evidence="22 23">
    <name type="scientific">Stomoxys calcitrans</name>
    <name type="common">Stable fly</name>
    <name type="synonym">Conops calcitrans</name>
    <dbReference type="NCBI Taxonomy" id="35570"/>
    <lineage>
        <taxon>Eukaryota</taxon>
        <taxon>Metazoa</taxon>
        <taxon>Ecdysozoa</taxon>
        <taxon>Arthropoda</taxon>
        <taxon>Hexapoda</taxon>
        <taxon>Insecta</taxon>
        <taxon>Pterygota</taxon>
        <taxon>Neoptera</taxon>
        <taxon>Endopterygota</taxon>
        <taxon>Diptera</taxon>
        <taxon>Brachycera</taxon>
        <taxon>Muscomorpha</taxon>
        <taxon>Muscoidea</taxon>
        <taxon>Muscidae</taxon>
        <taxon>Stomoxys</taxon>
    </lineage>
</organism>
<evidence type="ECO:0000259" key="21">
    <source>
        <dbReference type="PROSITE" id="PS50089"/>
    </source>
</evidence>
<evidence type="ECO:0000256" key="13">
    <source>
        <dbReference type="ARBA" id="ARBA00022833"/>
    </source>
</evidence>
<evidence type="ECO:0000256" key="3">
    <source>
        <dbReference type="ARBA" id="ARBA00004286"/>
    </source>
</evidence>
<keyword evidence="10 19" id="KW-0227">DNA damage</keyword>
<dbReference type="GO" id="GO:0061630">
    <property type="term" value="F:ubiquitin protein ligase activity"/>
    <property type="evidence" value="ECO:0007669"/>
    <property type="project" value="UniProtKB-EC"/>
</dbReference>
<dbReference type="Gene3D" id="3.90.1150.220">
    <property type="match status" value="1"/>
</dbReference>
<evidence type="ECO:0000256" key="2">
    <source>
        <dbReference type="ARBA" id="ARBA00004123"/>
    </source>
</evidence>
<keyword evidence="7" id="KW-0158">Chromosome</keyword>
<dbReference type="InterPro" id="IPR002219">
    <property type="entry name" value="PKC_DAG/PE"/>
</dbReference>
<evidence type="ECO:0000256" key="12">
    <source>
        <dbReference type="ARBA" id="ARBA00022786"/>
    </source>
</evidence>
<evidence type="ECO:0000313" key="22">
    <source>
        <dbReference type="EnsemblMetazoa" id="SCAU007613-PA"/>
    </source>
</evidence>
<keyword evidence="11 18" id="KW-0863">Zinc-finger</keyword>
<protein>
    <recommendedName>
        <fullName evidence="6 19">Non-structural maintenance of chromosomes element 1 homolog</fullName>
        <ecNumber evidence="5 19">2.3.2.27</ecNumber>
    </recommendedName>
</protein>
<keyword evidence="14" id="KW-0832">Ubl conjugation</keyword>
<dbReference type="PROSITE" id="PS50081">
    <property type="entry name" value="ZF_DAG_PE_2"/>
    <property type="match status" value="1"/>
</dbReference>
<gene>
    <name evidence="22" type="primary">106089205</name>
</gene>
<dbReference type="STRING" id="35570.A0A1I8PFM2"/>
<evidence type="ECO:0000256" key="15">
    <source>
        <dbReference type="ARBA" id="ARBA00023172"/>
    </source>
</evidence>
<dbReference type="InterPro" id="IPR001841">
    <property type="entry name" value="Znf_RING"/>
</dbReference>
<comment type="subunit">
    <text evidence="19">Component of the Smc5-Smc6 complex.</text>
</comment>
<evidence type="ECO:0000259" key="20">
    <source>
        <dbReference type="PROSITE" id="PS50081"/>
    </source>
</evidence>
<reference evidence="22" key="1">
    <citation type="submission" date="2020-05" db="UniProtKB">
        <authorList>
            <consortium name="EnsemblMetazoa"/>
        </authorList>
    </citation>
    <scope>IDENTIFICATION</scope>
    <source>
        <strain evidence="22">USDA</strain>
    </source>
</reference>
<dbReference type="EC" id="2.3.2.27" evidence="5 19"/>
<dbReference type="OrthoDB" id="185455at2759"/>
<dbReference type="InterPro" id="IPR036388">
    <property type="entry name" value="WH-like_DNA-bd_sf"/>
</dbReference>
<keyword evidence="8 19" id="KW-0808">Transferase</keyword>
<name>A0A1I8PFM2_STOCA</name>
<evidence type="ECO:0000256" key="7">
    <source>
        <dbReference type="ARBA" id="ARBA00022454"/>
    </source>
</evidence>
<keyword evidence="23" id="KW-1185">Reference proteome</keyword>
<dbReference type="Pfam" id="PF07574">
    <property type="entry name" value="SMC_Nse1"/>
    <property type="match status" value="1"/>
</dbReference>
<feature type="domain" description="Phorbol-ester/DAG-type" evidence="20">
    <location>
        <begin position="171"/>
        <end position="221"/>
    </location>
</feature>
<evidence type="ECO:0000256" key="11">
    <source>
        <dbReference type="ARBA" id="ARBA00022771"/>
    </source>
</evidence>